<dbReference type="InterPro" id="IPR017853">
    <property type="entry name" value="GH"/>
</dbReference>
<keyword evidence="4" id="KW-0732">Signal</keyword>
<evidence type="ECO:0000313" key="10">
    <source>
        <dbReference type="EMBL" id="KAF2756976.1"/>
    </source>
</evidence>
<evidence type="ECO:0000256" key="1">
    <source>
        <dbReference type="ARBA" id="ARBA00004613"/>
    </source>
</evidence>
<name>A0A6A6W4U1_9PEZI</name>
<dbReference type="GO" id="GO:0009251">
    <property type="term" value="P:glucan catabolic process"/>
    <property type="evidence" value="ECO:0007669"/>
    <property type="project" value="TreeGrafter"/>
</dbReference>
<keyword evidence="6" id="KW-0325">Glycoprotein</keyword>
<proteinExistence type="inferred from homology"/>
<evidence type="ECO:0000256" key="6">
    <source>
        <dbReference type="ARBA" id="ARBA00023180"/>
    </source>
</evidence>
<evidence type="ECO:0000256" key="8">
    <source>
        <dbReference type="ARBA" id="ARBA00023295"/>
    </source>
</evidence>
<dbReference type="GO" id="GO:0009986">
    <property type="term" value="C:cell surface"/>
    <property type="evidence" value="ECO:0007669"/>
    <property type="project" value="TreeGrafter"/>
</dbReference>
<keyword evidence="8" id="KW-0326">Glycosidase</keyword>
<keyword evidence="11" id="KW-1185">Reference proteome</keyword>
<keyword evidence="7" id="KW-0119">Carbohydrate metabolism</keyword>
<reference evidence="10" key="1">
    <citation type="journal article" date="2020" name="Stud. Mycol.">
        <title>101 Dothideomycetes genomes: a test case for predicting lifestyles and emergence of pathogens.</title>
        <authorList>
            <person name="Haridas S."/>
            <person name="Albert R."/>
            <person name="Binder M."/>
            <person name="Bloem J."/>
            <person name="Labutti K."/>
            <person name="Salamov A."/>
            <person name="Andreopoulos B."/>
            <person name="Baker S."/>
            <person name="Barry K."/>
            <person name="Bills G."/>
            <person name="Bluhm B."/>
            <person name="Cannon C."/>
            <person name="Castanera R."/>
            <person name="Culley D."/>
            <person name="Daum C."/>
            <person name="Ezra D."/>
            <person name="Gonzalez J."/>
            <person name="Henrissat B."/>
            <person name="Kuo A."/>
            <person name="Liang C."/>
            <person name="Lipzen A."/>
            <person name="Lutzoni F."/>
            <person name="Magnuson J."/>
            <person name="Mondo S."/>
            <person name="Nolan M."/>
            <person name="Ohm R."/>
            <person name="Pangilinan J."/>
            <person name="Park H.-J."/>
            <person name="Ramirez L."/>
            <person name="Alfaro M."/>
            <person name="Sun H."/>
            <person name="Tritt A."/>
            <person name="Yoshinaga Y."/>
            <person name="Zwiers L.-H."/>
            <person name="Turgeon B."/>
            <person name="Goodwin S."/>
            <person name="Spatafora J."/>
            <person name="Crous P."/>
            <person name="Grigoriev I."/>
        </authorList>
    </citation>
    <scope>NUCLEOTIDE SEQUENCE</scope>
    <source>
        <strain evidence="10">CBS 121739</strain>
    </source>
</reference>
<dbReference type="InterPro" id="IPR050386">
    <property type="entry name" value="Glycosyl_hydrolase_5"/>
</dbReference>
<dbReference type="PANTHER" id="PTHR31297">
    <property type="entry name" value="GLUCAN ENDO-1,6-BETA-GLUCOSIDASE B"/>
    <property type="match status" value="1"/>
</dbReference>
<protein>
    <submittedName>
        <fullName evidence="10">Glycoside hydrolase</fullName>
    </submittedName>
</protein>
<dbReference type="GeneID" id="54482988"/>
<dbReference type="AlphaFoldDB" id="A0A6A6W4U1"/>
<evidence type="ECO:0000256" key="2">
    <source>
        <dbReference type="ARBA" id="ARBA00005641"/>
    </source>
</evidence>
<keyword evidence="3" id="KW-0964">Secreted</keyword>
<evidence type="ECO:0000256" key="5">
    <source>
        <dbReference type="ARBA" id="ARBA00022801"/>
    </source>
</evidence>
<dbReference type="GO" id="GO:0005576">
    <property type="term" value="C:extracellular region"/>
    <property type="evidence" value="ECO:0007669"/>
    <property type="project" value="UniProtKB-SubCell"/>
</dbReference>
<sequence>YTHVCLHAAPGAQVGNQPFTGQYTTTPGFYTRYNYRRTYKFLEFMTTRIHTNDAYRNVGMFAVLNEPVGGYPTLTSEFYPHAYKAIRDREQALGITPNNYLHIQYMDRNWRAGDPNEALPADRVFVAYDNHIYPRFDPALDTTQEAYLNRSCNEVPNSDGQDPAMVGEWSIDPTDVVETSDDFDYEDNKDFYAKWWAAQVISYEKTMGWVFWTWKTQRGHDYRWSYTQAVDAGVIPKDPTDVYHMGVC</sequence>
<accession>A0A6A6W4U1</accession>
<dbReference type="SUPFAM" id="SSF51445">
    <property type="entry name" value="(Trans)glycosidases"/>
    <property type="match status" value="1"/>
</dbReference>
<evidence type="ECO:0000256" key="7">
    <source>
        <dbReference type="ARBA" id="ARBA00023277"/>
    </source>
</evidence>
<gene>
    <name evidence="10" type="ORF">EJ05DRAFT_440494</name>
</gene>
<dbReference type="Gene3D" id="3.20.20.80">
    <property type="entry name" value="Glycosidases"/>
    <property type="match status" value="1"/>
</dbReference>
<dbReference type="Proteomes" id="UP000799437">
    <property type="component" value="Unassembled WGS sequence"/>
</dbReference>
<dbReference type="RefSeq" id="XP_033599427.1">
    <property type="nucleotide sequence ID" value="XM_033741934.1"/>
</dbReference>
<dbReference type="PANTHER" id="PTHR31297:SF39">
    <property type="entry name" value="GLUCAN ENDO-1,6-BETA-GLUCOSIDASE B"/>
    <property type="match status" value="1"/>
</dbReference>
<organism evidence="10 11">
    <name type="scientific">Pseudovirgaria hyperparasitica</name>
    <dbReference type="NCBI Taxonomy" id="470096"/>
    <lineage>
        <taxon>Eukaryota</taxon>
        <taxon>Fungi</taxon>
        <taxon>Dikarya</taxon>
        <taxon>Ascomycota</taxon>
        <taxon>Pezizomycotina</taxon>
        <taxon>Dothideomycetes</taxon>
        <taxon>Dothideomycetes incertae sedis</taxon>
        <taxon>Acrospermales</taxon>
        <taxon>Acrospermaceae</taxon>
        <taxon>Pseudovirgaria</taxon>
    </lineage>
</organism>
<dbReference type="GO" id="GO:0004338">
    <property type="term" value="F:glucan exo-1,3-beta-glucosidase activity"/>
    <property type="evidence" value="ECO:0007669"/>
    <property type="project" value="TreeGrafter"/>
</dbReference>
<feature type="non-terminal residue" evidence="10">
    <location>
        <position position="1"/>
    </location>
</feature>
<keyword evidence="9" id="KW-0624">Polysaccharide degradation</keyword>
<comment type="similarity">
    <text evidence="2">Belongs to the glycosyl hydrolase 5 (cellulase A) family.</text>
</comment>
<dbReference type="EMBL" id="ML996574">
    <property type="protein sequence ID" value="KAF2756976.1"/>
    <property type="molecule type" value="Genomic_DNA"/>
</dbReference>
<keyword evidence="5 10" id="KW-0378">Hydrolase</keyword>
<evidence type="ECO:0000256" key="4">
    <source>
        <dbReference type="ARBA" id="ARBA00022729"/>
    </source>
</evidence>
<comment type="subcellular location">
    <subcellularLocation>
        <location evidence="1">Secreted</location>
    </subcellularLocation>
</comment>
<evidence type="ECO:0000256" key="9">
    <source>
        <dbReference type="ARBA" id="ARBA00023326"/>
    </source>
</evidence>
<dbReference type="OrthoDB" id="1887033at2759"/>
<evidence type="ECO:0000313" key="11">
    <source>
        <dbReference type="Proteomes" id="UP000799437"/>
    </source>
</evidence>
<evidence type="ECO:0000256" key="3">
    <source>
        <dbReference type="ARBA" id="ARBA00022525"/>
    </source>
</evidence>